<dbReference type="RefSeq" id="WP_252664955.1">
    <property type="nucleotide sequence ID" value="NZ_CP098611.1"/>
</dbReference>
<sequence>MPQFLVTWLMTALALVITAYVVPGIQLDGFNAALIAAIILGLVNAVVRPLLILLTLPITIITLGLFLLVINALSIQLVAALTSGFAVSNLLSALIGSLVLSFVSGILDSLIGKNTDPS</sequence>
<reference evidence="2" key="1">
    <citation type="submission" date="2022-06" db="EMBL/GenBank/DDBJ databases">
        <title>Genome sequence of Phormidium yuhuli AB48 isolated from an industrial photobioreactor environment.</title>
        <authorList>
            <person name="Qiu Y."/>
            <person name="Noonan A.J.C."/>
            <person name="Dofher K."/>
            <person name="Koch M."/>
            <person name="Kieft B."/>
            <person name="Lin X."/>
            <person name="Ziels R.M."/>
            <person name="Hallam S.J."/>
        </authorList>
    </citation>
    <scope>NUCLEOTIDE SEQUENCE</scope>
    <source>
        <strain evidence="2">AB48</strain>
    </source>
</reference>
<dbReference type="InterPro" id="IPR007165">
    <property type="entry name" value="Phage_holin_4_2"/>
</dbReference>
<feature type="transmembrane region" description="Helical" evidence="1">
    <location>
        <begin position="54"/>
        <end position="78"/>
    </location>
</feature>
<proteinExistence type="predicted"/>
<dbReference type="Pfam" id="PF04020">
    <property type="entry name" value="Phage_holin_4_2"/>
    <property type="match status" value="1"/>
</dbReference>
<protein>
    <submittedName>
        <fullName evidence="2">Phage holin family protein</fullName>
    </submittedName>
</protein>
<accession>A0ABY5AXH8</accession>
<evidence type="ECO:0000313" key="2">
    <source>
        <dbReference type="EMBL" id="USR92778.1"/>
    </source>
</evidence>
<keyword evidence="1" id="KW-1133">Transmembrane helix</keyword>
<name>A0ABY5AXH8_9CYAN</name>
<dbReference type="PANTHER" id="PTHR37309:SF1">
    <property type="entry name" value="SLR0284 PROTEIN"/>
    <property type="match status" value="1"/>
</dbReference>
<feature type="transmembrane region" description="Helical" evidence="1">
    <location>
        <begin position="90"/>
        <end position="111"/>
    </location>
</feature>
<organism evidence="2 3">
    <name type="scientific">Phormidium yuhuli AB48</name>
    <dbReference type="NCBI Taxonomy" id="2940671"/>
    <lineage>
        <taxon>Bacteria</taxon>
        <taxon>Bacillati</taxon>
        <taxon>Cyanobacteriota</taxon>
        <taxon>Cyanophyceae</taxon>
        <taxon>Oscillatoriophycideae</taxon>
        <taxon>Oscillatoriales</taxon>
        <taxon>Oscillatoriaceae</taxon>
        <taxon>Phormidium</taxon>
        <taxon>Phormidium yuhuli</taxon>
    </lineage>
</organism>
<gene>
    <name evidence="2" type="ORF">NEA10_08720</name>
</gene>
<evidence type="ECO:0000256" key="1">
    <source>
        <dbReference type="SAM" id="Phobius"/>
    </source>
</evidence>
<feature type="transmembrane region" description="Helical" evidence="1">
    <location>
        <begin position="29"/>
        <end position="47"/>
    </location>
</feature>
<keyword evidence="1" id="KW-0472">Membrane</keyword>
<keyword evidence="3" id="KW-1185">Reference proteome</keyword>
<evidence type="ECO:0000313" key="3">
    <source>
        <dbReference type="Proteomes" id="UP001056708"/>
    </source>
</evidence>
<dbReference type="Proteomes" id="UP001056708">
    <property type="component" value="Chromosome"/>
</dbReference>
<keyword evidence="1" id="KW-0812">Transmembrane</keyword>
<dbReference type="PANTHER" id="PTHR37309">
    <property type="entry name" value="SLR0284 PROTEIN"/>
    <property type="match status" value="1"/>
</dbReference>
<dbReference type="EMBL" id="CP098611">
    <property type="protein sequence ID" value="USR92778.1"/>
    <property type="molecule type" value="Genomic_DNA"/>
</dbReference>